<evidence type="ECO:0000313" key="2">
    <source>
        <dbReference type="Proteomes" id="UP001501586"/>
    </source>
</evidence>
<comment type="caution">
    <text evidence="1">The sequence shown here is derived from an EMBL/GenBank/DDBJ whole genome shotgun (WGS) entry which is preliminary data.</text>
</comment>
<name>A0ABP8ELI1_9MICO</name>
<protein>
    <submittedName>
        <fullName evidence="1">Uncharacterized protein</fullName>
    </submittedName>
</protein>
<evidence type="ECO:0000313" key="1">
    <source>
        <dbReference type="EMBL" id="GAA4284792.1"/>
    </source>
</evidence>
<dbReference type="EMBL" id="BAABAZ010000006">
    <property type="protein sequence ID" value="GAA4284792.1"/>
    <property type="molecule type" value="Genomic_DNA"/>
</dbReference>
<dbReference type="Proteomes" id="UP001501586">
    <property type="component" value="Unassembled WGS sequence"/>
</dbReference>
<keyword evidence="2" id="KW-1185">Reference proteome</keyword>
<sequence>MRKHLVPVAQLDAERGVRQSLDNGALDLNDPFFFGHIVRVPHLPATTAGRDSFVTRILFGCPGGIRFDRDLLCRESANRLLLCAKLMKRTATPCPPVTDQ</sequence>
<organism evidence="1 2">
    <name type="scientific">Brevibacterium daeguense</name>
    <dbReference type="NCBI Taxonomy" id="909936"/>
    <lineage>
        <taxon>Bacteria</taxon>
        <taxon>Bacillati</taxon>
        <taxon>Actinomycetota</taxon>
        <taxon>Actinomycetes</taxon>
        <taxon>Micrococcales</taxon>
        <taxon>Brevibacteriaceae</taxon>
        <taxon>Brevibacterium</taxon>
    </lineage>
</organism>
<accession>A0ABP8ELI1</accession>
<gene>
    <name evidence="1" type="ORF">GCM10022261_23230</name>
</gene>
<proteinExistence type="predicted"/>
<reference evidence="2" key="1">
    <citation type="journal article" date="2019" name="Int. J. Syst. Evol. Microbiol.">
        <title>The Global Catalogue of Microorganisms (GCM) 10K type strain sequencing project: providing services to taxonomists for standard genome sequencing and annotation.</title>
        <authorList>
            <consortium name="The Broad Institute Genomics Platform"/>
            <consortium name="The Broad Institute Genome Sequencing Center for Infectious Disease"/>
            <person name="Wu L."/>
            <person name="Ma J."/>
        </authorList>
    </citation>
    <scope>NUCLEOTIDE SEQUENCE [LARGE SCALE GENOMIC DNA]</scope>
    <source>
        <strain evidence="2">JCM 17458</strain>
    </source>
</reference>